<evidence type="ECO:0000313" key="4">
    <source>
        <dbReference type="Proteomes" id="UP000275356"/>
    </source>
</evidence>
<name>A0A3N2D9Q4_9MICO</name>
<dbReference type="OrthoDB" id="9801735at2"/>
<dbReference type="PANTHER" id="PTHR43437:SF3">
    <property type="entry name" value="HYDROXYACYL-THIOESTER DEHYDRATASE TYPE 2, MITOCHONDRIAL"/>
    <property type="match status" value="1"/>
</dbReference>
<organism evidence="3 4">
    <name type="scientific">Salana multivorans</name>
    <dbReference type="NCBI Taxonomy" id="120377"/>
    <lineage>
        <taxon>Bacteria</taxon>
        <taxon>Bacillati</taxon>
        <taxon>Actinomycetota</taxon>
        <taxon>Actinomycetes</taxon>
        <taxon>Micrococcales</taxon>
        <taxon>Beutenbergiaceae</taxon>
        <taxon>Salana</taxon>
    </lineage>
</organism>
<comment type="similarity">
    <text evidence="1">Belongs to the enoyl-CoA hydratase/isomerase family.</text>
</comment>
<sequence>MSADETPDVSGAPEWTRAVPVGSRVLLRRTVSESDVYLFAGLTGDLHPNHMDEEYMAAGRFGRRVVHGALLVGLMSGASTRYALSRQPVPDSVSLGYDRVRFLAPAFIGDTLEVEYVIEEIDAERDRSVAGVSVRNQDGGLLAVARHLTKYVR</sequence>
<proteinExistence type="inferred from homology"/>
<dbReference type="SUPFAM" id="SSF54637">
    <property type="entry name" value="Thioesterase/thiol ester dehydrase-isomerase"/>
    <property type="match status" value="1"/>
</dbReference>
<feature type="domain" description="MaoC-like" evidence="2">
    <location>
        <begin position="28"/>
        <end position="127"/>
    </location>
</feature>
<reference evidence="3 4" key="1">
    <citation type="submission" date="2018-11" db="EMBL/GenBank/DDBJ databases">
        <title>Sequencing the genomes of 1000 actinobacteria strains.</title>
        <authorList>
            <person name="Klenk H.-P."/>
        </authorList>
    </citation>
    <scope>NUCLEOTIDE SEQUENCE [LARGE SCALE GENOMIC DNA]</scope>
    <source>
        <strain evidence="3 4">DSM 13521</strain>
    </source>
</reference>
<evidence type="ECO:0000313" key="3">
    <source>
        <dbReference type="EMBL" id="ROR96368.1"/>
    </source>
</evidence>
<dbReference type="EMBL" id="RKHQ01000001">
    <property type="protein sequence ID" value="ROR96368.1"/>
    <property type="molecule type" value="Genomic_DNA"/>
</dbReference>
<comment type="caution">
    <text evidence="3">The sequence shown here is derived from an EMBL/GenBank/DDBJ whole genome shotgun (WGS) entry which is preliminary data.</text>
</comment>
<dbReference type="InterPro" id="IPR050965">
    <property type="entry name" value="UPF0336/Enoyl-CoA_hydratase"/>
</dbReference>
<dbReference type="PANTHER" id="PTHR43437">
    <property type="entry name" value="HYDROXYACYL-THIOESTER DEHYDRATASE TYPE 2, MITOCHONDRIAL-RELATED"/>
    <property type="match status" value="1"/>
</dbReference>
<keyword evidence="4" id="KW-1185">Reference proteome</keyword>
<gene>
    <name evidence="3" type="ORF">EDD28_0951</name>
</gene>
<dbReference type="AlphaFoldDB" id="A0A3N2D9Q4"/>
<protein>
    <submittedName>
        <fullName evidence="3">Acyl dehydratase</fullName>
    </submittedName>
</protein>
<evidence type="ECO:0000259" key="2">
    <source>
        <dbReference type="Pfam" id="PF01575"/>
    </source>
</evidence>
<dbReference type="Proteomes" id="UP000275356">
    <property type="component" value="Unassembled WGS sequence"/>
</dbReference>
<dbReference type="InterPro" id="IPR029069">
    <property type="entry name" value="HotDog_dom_sf"/>
</dbReference>
<dbReference type="Gene3D" id="3.10.129.10">
    <property type="entry name" value="Hotdog Thioesterase"/>
    <property type="match status" value="1"/>
</dbReference>
<dbReference type="GO" id="GO:0006633">
    <property type="term" value="P:fatty acid biosynthetic process"/>
    <property type="evidence" value="ECO:0007669"/>
    <property type="project" value="TreeGrafter"/>
</dbReference>
<dbReference type="GO" id="GO:0019171">
    <property type="term" value="F:(3R)-hydroxyacyl-[acyl-carrier-protein] dehydratase activity"/>
    <property type="evidence" value="ECO:0007669"/>
    <property type="project" value="TreeGrafter"/>
</dbReference>
<accession>A0A3N2D9Q4</accession>
<dbReference type="RefSeq" id="WP_123738557.1">
    <property type="nucleotide sequence ID" value="NZ_RKHQ01000001.1"/>
</dbReference>
<dbReference type="InterPro" id="IPR002539">
    <property type="entry name" value="MaoC-like_dom"/>
</dbReference>
<evidence type="ECO:0000256" key="1">
    <source>
        <dbReference type="ARBA" id="ARBA00005254"/>
    </source>
</evidence>
<dbReference type="Pfam" id="PF01575">
    <property type="entry name" value="MaoC_dehydratas"/>
    <property type="match status" value="1"/>
</dbReference>